<dbReference type="Proteomes" id="UP000054007">
    <property type="component" value="Unassembled WGS sequence"/>
</dbReference>
<dbReference type="GO" id="GO:0006281">
    <property type="term" value="P:DNA repair"/>
    <property type="evidence" value="ECO:0007669"/>
    <property type="project" value="UniProtKB-ARBA"/>
</dbReference>
<keyword evidence="8" id="KW-0539">Nucleus</keyword>
<evidence type="ECO:0000256" key="2">
    <source>
        <dbReference type="ARBA" id="ARBA00006035"/>
    </source>
</evidence>
<dbReference type="AlphaFoldDB" id="A0A0D7BR99"/>
<evidence type="ECO:0000256" key="9">
    <source>
        <dbReference type="ARBA" id="ARBA00049244"/>
    </source>
</evidence>
<dbReference type="PANTHER" id="PTHR10416:SF0">
    <property type="entry name" value="DNA POLYMERASE DELTA SUBUNIT 2"/>
    <property type="match status" value="1"/>
</dbReference>
<dbReference type="PANTHER" id="PTHR10416">
    <property type="entry name" value="DNA POLYMERASE DELTA SUBUNIT 2"/>
    <property type="match status" value="1"/>
</dbReference>
<dbReference type="Pfam" id="PF04042">
    <property type="entry name" value="DNA_pol_E_B"/>
    <property type="match status" value="1"/>
</dbReference>
<keyword evidence="5" id="KW-0548">Nucleotidyltransferase</keyword>
<keyword evidence="4" id="KW-0808">Transferase</keyword>
<comment type="similarity">
    <text evidence="2">Belongs to the DNA polymerase delta/II small subunit family.</text>
</comment>
<dbReference type="Gene3D" id="2.40.50.430">
    <property type="match status" value="1"/>
</dbReference>
<evidence type="ECO:0000313" key="13">
    <source>
        <dbReference type="EMBL" id="KIY72957.1"/>
    </source>
</evidence>
<reference evidence="13 14" key="1">
    <citation type="journal article" date="2015" name="Fungal Genet. Biol.">
        <title>Evolution of novel wood decay mechanisms in Agaricales revealed by the genome sequences of Fistulina hepatica and Cylindrobasidium torrendii.</title>
        <authorList>
            <person name="Floudas D."/>
            <person name="Held B.W."/>
            <person name="Riley R."/>
            <person name="Nagy L.G."/>
            <person name="Koehler G."/>
            <person name="Ransdell A.S."/>
            <person name="Younus H."/>
            <person name="Chow J."/>
            <person name="Chiniquy J."/>
            <person name="Lipzen A."/>
            <person name="Tritt A."/>
            <person name="Sun H."/>
            <person name="Haridas S."/>
            <person name="LaButti K."/>
            <person name="Ohm R.A."/>
            <person name="Kues U."/>
            <person name="Blanchette R.A."/>
            <person name="Grigoriev I.V."/>
            <person name="Minto R.E."/>
            <person name="Hibbett D.S."/>
        </authorList>
    </citation>
    <scope>NUCLEOTIDE SEQUENCE [LARGE SCALE GENOMIC DNA]</scope>
    <source>
        <strain evidence="13 14">FP15055 ss-10</strain>
    </source>
</reference>
<dbReference type="GO" id="GO:0006273">
    <property type="term" value="P:lagging strand elongation"/>
    <property type="evidence" value="ECO:0007669"/>
    <property type="project" value="UniProtKB-ARBA"/>
</dbReference>
<evidence type="ECO:0000259" key="11">
    <source>
        <dbReference type="Pfam" id="PF04042"/>
    </source>
</evidence>
<comment type="catalytic activity">
    <reaction evidence="9">
        <text>DNA(n) + a 2'-deoxyribonucleoside 5'-triphosphate = DNA(n+1) + diphosphate</text>
        <dbReference type="Rhea" id="RHEA:22508"/>
        <dbReference type="Rhea" id="RHEA-COMP:17339"/>
        <dbReference type="Rhea" id="RHEA-COMP:17340"/>
        <dbReference type="ChEBI" id="CHEBI:33019"/>
        <dbReference type="ChEBI" id="CHEBI:61560"/>
        <dbReference type="ChEBI" id="CHEBI:173112"/>
        <dbReference type="EC" id="2.7.7.7"/>
    </reaction>
</comment>
<dbReference type="FunFam" id="2.40.50.430:FF:000002">
    <property type="entry name" value="DNA polymerase delta subunit"/>
    <property type="match status" value="1"/>
</dbReference>
<keyword evidence="14" id="KW-1185">Reference proteome</keyword>
<accession>A0A0D7BR99</accession>
<evidence type="ECO:0000256" key="1">
    <source>
        <dbReference type="ARBA" id="ARBA00004123"/>
    </source>
</evidence>
<feature type="domain" description="DNA polymerase alpha/delta/epsilon subunit B" evidence="11">
    <location>
        <begin position="205"/>
        <end position="436"/>
    </location>
</feature>
<evidence type="ECO:0000256" key="8">
    <source>
        <dbReference type="ARBA" id="ARBA00023242"/>
    </source>
</evidence>
<dbReference type="Pfam" id="PF18018">
    <property type="entry name" value="DNA_pol_D_N"/>
    <property type="match status" value="1"/>
</dbReference>
<sequence length="494" mass="53761">MANIDIIPTEGTPPKRATTVVLDAVDATPSFKLKVDKTTYKHQYANIYYYRLTILRRAVEEEAKARWANISGGPVYVDRVLDILKGQICWILGTVYVDMPLKPNVLEDIARDHSIPAPPSAPKYCSPQDAILLEDESGRVKLVGEKIKEAHLVTGVVVGVLGMETPDGDFEVVDFCFPGMAPMIEEPDEDSDMEVEGVSPEDEWIAAVSGLDIGAETSSSLAVQMMIEYLSGEEGGIEDRKFAAQISRLIIVGNSIAPLPSSTEPFLEEEGSKKTRGKYGAEPSTFSPHPTTILAGHLQDIGSAMPIHILPGENDPSGVILPQQPFPRAMMGPVASLPSFYCETNPAFIRVGTVGQKPLSRCILAHAGQPLNDIFKYISTPPTTSRLSMLESTLKWRHIAPTAPDTLWCLPYNGQDPFLLAGSPDIFLSGGQKKFGSKLVKEGAKSCRVVLVPEFSSTGTMVLVNLRTLDVRTRTFRAHTSGSSIPHSVKMEID</sequence>
<gene>
    <name evidence="13" type="ORF">CYLTODRAFT_366735</name>
</gene>
<dbReference type="InterPro" id="IPR040663">
    <property type="entry name" value="DNA_pol_D_N"/>
</dbReference>
<dbReference type="OrthoDB" id="3763at2759"/>
<evidence type="ECO:0000313" key="14">
    <source>
        <dbReference type="Proteomes" id="UP000054007"/>
    </source>
</evidence>
<evidence type="ECO:0000256" key="4">
    <source>
        <dbReference type="ARBA" id="ARBA00022679"/>
    </source>
</evidence>
<evidence type="ECO:0000259" key="12">
    <source>
        <dbReference type="Pfam" id="PF18018"/>
    </source>
</evidence>
<dbReference type="EMBL" id="KN880439">
    <property type="protein sequence ID" value="KIY72957.1"/>
    <property type="molecule type" value="Genomic_DNA"/>
</dbReference>
<evidence type="ECO:0000256" key="10">
    <source>
        <dbReference type="SAM" id="MobiDB-lite"/>
    </source>
</evidence>
<organism evidence="13 14">
    <name type="scientific">Cylindrobasidium torrendii FP15055 ss-10</name>
    <dbReference type="NCBI Taxonomy" id="1314674"/>
    <lineage>
        <taxon>Eukaryota</taxon>
        <taxon>Fungi</taxon>
        <taxon>Dikarya</taxon>
        <taxon>Basidiomycota</taxon>
        <taxon>Agaricomycotina</taxon>
        <taxon>Agaricomycetes</taxon>
        <taxon>Agaricomycetidae</taxon>
        <taxon>Agaricales</taxon>
        <taxon>Marasmiineae</taxon>
        <taxon>Physalacriaceae</taxon>
        <taxon>Cylindrobasidium</taxon>
    </lineage>
</organism>
<evidence type="ECO:0000256" key="5">
    <source>
        <dbReference type="ARBA" id="ARBA00022695"/>
    </source>
</evidence>
<protein>
    <recommendedName>
        <fullName evidence="3">DNA-directed DNA polymerase</fullName>
        <ecNumber evidence="3">2.7.7.7</ecNumber>
    </recommendedName>
</protein>
<dbReference type="STRING" id="1314674.A0A0D7BR99"/>
<evidence type="ECO:0000256" key="3">
    <source>
        <dbReference type="ARBA" id="ARBA00012417"/>
    </source>
</evidence>
<dbReference type="Gene3D" id="3.60.21.50">
    <property type="match status" value="1"/>
</dbReference>
<feature type="region of interest" description="Disordered" evidence="10">
    <location>
        <begin position="262"/>
        <end position="286"/>
    </location>
</feature>
<dbReference type="InterPro" id="IPR007185">
    <property type="entry name" value="DNA_pol_a/d/e_bsu"/>
</dbReference>
<dbReference type="GO" id="GO:0003677">
    <property type="term" value="F:DNA binding"/>
    <property type="evidence" value="ECO:0007669"/>
    <property type="project" value="InterPro"/>
</dbReference>
<dbReference type="GO" id="GO:0003887">
    <property type="term" value="F:DNA-directed DNA polymerase activity"/>
    <property type="evidence" value="ECO:0007669"/>
    <property type="project" value="UniProtKB-KW"/>
</dbReference>
<keyword evidence="7" id="KW-0239">DNA-directed DNA polymerase</keyword>
<dbReference type="EC" id="2.7.7.7" evidence="3"/>
<keyword evidence="6" id="KW-0235">DNA replication</keyword>
<name>A0A0D7BR99_9AGAR</name>
<proteinExistence type="inferred from homology"/>
<dbReference type="InterPro" id="IPR024826">
    <property type="entry name" value="DNA_pol_delta/II_ssu"/>
</dbReference>
<feature type="domain" description="DNA polymerase delta subunit OB-fold" evidence="12">
    <location>
        <begin position="43"/>
        <end position="174"/>
    </location>
</feature>
<evidence type="ECO:0000256" key="7">
    <source>
        <dbReference type="ARBA" id="ARBA00022932"/>
    </source>
</evidence>
<dbReference type="GO" id="GO:0043625">
    <property type="term" value="C:delta DNA polymerase complex"/>
    <property type="evidence" value="ECO:0007669"/>
    <property type="project" value="TreeGrafter"/>
</dbReference>
<comment type="subcellular location">
    <subcellularLocation>
        <location evidence="1">Nucleus</location>
    </subcellularLocation>
</comment>
<evidence type="ECO:0000256" key="6">
    <source>
        <dbReference type="ARBA" id="ARBA00022705"/>
    </source>
</evidence>